<evidence type="ECO:0000256" key="1">
    <source>
        <dbReference type="ARBA" id="ARBA00023239"/>
    </source>
</evidence>
<dbReference type="Pfam" id="PF04909">
    <property type="entry name" value="Amidohydro_2"/>
    <property type="match status" value="1"/>
</dbReference>
<organism evidence="3 4">
    <name type="scientific">Eubacterium cellulosolvens (strain ATCC 43171 / JCM 9499 / 6)</name>
    <name type="common">Cillobacterium cellulosolvens</name>
    <dbReference type="NCBI Taxonomy" id="633697"/>
    <lineage>
        <taxon>Bacteria</taxon>
        <taxon>Bacillati</taxon>
        <taxon>Bacillota</taxon>
        <taxon>Clostridia</taxon>
        <taxon>Eubacteriales</taxon>
        <taxon>Eubacteriaceae</taxon>
        <taxon>Eubacterium</taxon>
    </lineage>
</organism>
<dbReference type="OrthoDB" id="9771932at2"/>
<dbReference type="EMBL" id="CM001487">
    <property type="protein sequence ID" value="EIM58420.1"/>
    <property type="molecule type" value="Genomic_DNA"/>
</dbReference>
<dbReference type="STRING" id="633697.EubceDRAFT1_2718"/>
<reference evidence="3 4" key="2">
    <citation type="submission" date="2012-02" db="EMBL/GenBank/DDBJ databases">
        <title>Improved High-Quality Draft sequence of Eubacterium cellulosolvens 6.</title>
        <authorList>
            <consortium name="US DOE Joint Genome Institute"/>
            <person name="Lucas S."/>
            <person name="Han J."/>
            <person name="Lapidus A."/>
            <person name="Cheng J.-F."/>
            <person name="Goodwin L."/>
            <person name="Pitluck S."/>
            <person name="Peters L."/>
            <person name="Mikhailova N."/>
            <person name="Gu W."/>
            <person name="Detter J.C."/>
            <person name="Han C."/>
            <person name="Tapia R."/>
            <person name="Land M."/>
            <person name="Hauser L."/>
            <person name="Kyrpides N."/>
            <person name="Ivanova N."/>
            <person name="Pagani I."/>
            <person name="Johnson E."/>
            <person name="Mukhopadhyay B."/>
            <person name="Anderson I."/>
            <person name="Woyke T."/>
        </authorList>
    </citation>
    <scope>NUCLEOTIDE SEQUENCE [LARGE SCALE GENOMIC DNA]</scope>
    <source>
        <strain evidence="3 4">6</strain>
    </source>
</reference>
<dbReference type="PANTHER" id="PTHR21240">
    <property type="entry name" value="2-AMINO-3-CARBOXYLMUCONATE-6-SEMIALDEHYDE DECARBOXYLASE"/>
    <property type="match status" value="1"/>
</dbReference>
<dbReference type="eggNOG" id="COG2159">
    <property type="taxonomic scope" value="Bacteria"/>
</dbReference>
<keyword evidence="1" id="KW-0456">Lyase</keyword>
<name>I5AX97_EUBC6</name>
<dbReference type="GO" id="GO:0019748">
    <property type="term" value="P:secondary metabolic process"/>
    <property type="evidence" value="ECO:0007669"/>
    <property type="project" value="TreeGrafter"/>
</dbReference>
<dbReference type="SUPFAM" id="SSF51556">
    <property type="entry name" value="Metallo-dependent hydrolases"/>
    <property type="match status" value="1"/>
</dbReference>
<dbReference type="Gene3D" id="3.20.20.140">
    <property type="entry name" value="Metal-dependent hydrolases"/>
    <property type="match status" value="1"/>
</dbReference>
<proteinExistence type="predicted"/>
<sequence>MIIDFHTHTFPDKVAARALSLLRQKSHTESFTDGTDVGLSASQKAAGIDLSLLLPVATYGEQATKINAFTIAHQAERKALGLLSFGAMHPDTPDYRNELIRLKEAGIKGIKLHPVYQGVDFDDDRYVNILNICGELGLAVIIHAGWDIGFPGISHASTQTVYHAMEKAEMLSGRNPVTLILAHMGGWREWEDVCTYFKDTPVFLDTSFSEHHLYPLADGYWDERDIHLLSEEQFLHMVDVFGAHRILFATDSPWSDQTAALRRFRNLPLKEREQTMILGENAGKILGLGV</sequence>
<dbReference type="HOGENOM" id="CLU_044590_0_1_9"/>
<dbReference type="InterPro" id="IPR032466">
    <property type="entry name" value="Metal_Hydrolase"/>
</dbReference>
<gene>
    <name evidence="3" type="ORF">EubceDRAFT1_2718</name>
</gene>
<dbReference type="GO" id="GO:0005737">
    <property type="term" value="C:cytoplasm"/>
    <property type="evidence" value="ECO:0007669"/>
    <property type="project" value="TreeGrafter"/>
</dbReference>
<dbReference type="InterPro" id="IPR006680">
    <property type="entry name" value="Amidohydro-rel"/>
</dbReference>
<protein>
    <submittedName>
        <fullName evidence="3">Putative TIM-barrel fold metal-dependent hydrolase</fullName>
    </submittedName>
</protein>
<evidence type="ECO:0000259" key="2">
    <source>
        <dbReference type="Pfam" id="PF04909"/>
    </source>
</evidence>
<accession>I5AX97</accession>
<dbReference type="AlphaFoldDB" id="I5AX97"/>
<reference evidence="3 4" key="1">
    <citation type="submission" date="2010-08" db="EMBL/GenBank/DDBJ databases">
        <authorList>
            <consortium name="US DOE Joint Genome Institute (JGI-PGF)"/>
            <person name="Lucas S."/>
            <person name="Copeland A."/>
            <person name="Lapidus A."/>
            <person name="Cheng J.-F."/>
            <person name="Bruce D."/>
            <person name="Goodwin L."/>
            <person name="Pitluck S."/>
            <person name="Land M.L."/>
            <person name="Hauser L."/>
            <person name="Chang Y.-J."/>
            <person name="Anderson I.J."/>
            <person name="Johnson E."/>
            <person name="Mulhopadhyay B."/>
            <person name="Kyrpides N."/>
            <person name="Woyke T.J."/>
        </authorList>
    </citation>
    <scope>NUCLEOTIDE SEQUENCE [LARGE SCALE GENOMIC DNA]</scope>
    <source>
        <strain evidence="3 4">6</strain>
    </source>
</reference>
<dbReference type="GO" id="GO:0016831">
    <property type="term" value="F:carboxy-lyase activity"/>
    <property type="evidence" value="ECO:0007669"/>
    <property type="project" value="InterPro"/>
</dbReference>
<dbReference type="InterPro" id="IPR032465">
    <property type="entry name" value="ACMSD"/>
</dbReference>
<dbReference type="Proteomes" id="UP000005753">
    <property type="component" value="Chromosome"/>
</dbReference>
<keyword evidence="3" id="KW-0378">Hydrolase</keyword>
<dbReference type="GO" id="GO:0016787">
    <property type="term" value="F:hydrolase activity"/>
    <property type="evidence" value="ECO:0007669"/>
    <property type="project" value="UniProtKB-KW"/>
</dbReference>
<keyword evidence="4" id="KW-1185">Reference proteome</keyword>
<feature type="domain" description="Amidohydrolase-related" evidence="2">
    <location>
        <begin position="80"/>
        <end position="288"/>
    </location>
</feature>
<dbReference type="PANTHER" id="PTHR21240:SF28">
    <property type="entry name" value="ISO-OROTATE DECARBOXYLASE (EUROFUNG)"/>
    <property type="match status" value="1"/>
</dbReference>
<evidence type="ECO:0000313" key="3">
    <source>
        <dbReference type="EMBL" id="EIM58420.1"/>
    </source>
</evidence>
<evidence type="ECO:0000313" key="4">
    <source>
        <dbReference type="Proteomes" id="UP000005753"/>
    </source>
</evidence>